<dbReference type="GO" id="GO:0051536">
    <property type="term" value="F:iron-sulfur cluster binding"/>
    <property type="evidence" value="ECO:0007669"/>
    <property type="project" value="InterPro"/>
</dbReference>
<dbReference type="Gene3D" id="3.80.30.20">
    <property type="entry name" value="tm_1862 like domain"/>
    <property type="match status" value="1"/>
</dbReference>
<dbReference type="GO" id="GO:0003824">
    <property type="term" value="F:catalytic activity"/>
    <property type="evidence" value="ECO:0007669"/>
    <property type="project" value="InterPro"/>
</dbReference>
<dbReference type="Pfam" id="PF04055">
    <property type="entry name" value="Radical_SAM"/>
    <property type="match status" value="1"/>
</dbReference>
<dbReference type="PATRIC" id="fig|1698281.3.peg.197"/>
<evidence type="ECO:0000313" key="3">
    <source>
        <dbReference type="Proteomes" id="UP000070404"/>
    </source>
</evidence>
<keyword evidence="3" id="KW-1185">Reference proteome</keyword>
<dbReference type="SFLD" id="SFLDG01082">
    <property type="entry name" value="B12-binding_domain_containing"/>
    <property type="match status" value="1"/>
</dbReference>
<proteinExistence type="predicted"/>
<comment type="caution">
    <text evidence="2">The sequence shown here is derived from an EMBL/GenBank/DDBJ whole genome shotgun (WGS) entry which is preliminary data.</text>
</comment>
<accession>A0A133VK56</accession>
<dbReference type="Proteomes" id="UP000070404">
    <property type="component" value="Unassembled WGS sequence"/>
</dbReference>
<dbReference type="SUPFAM" id="SSF102114">
    <property type="entry name" value="Radical SAM enzymes"/>
    <property type="match status" value="1"/>
</dbReference>
<sequence length="542" mass="62361">MKDEFWRNEKEGKYDVLIVDGYVDEPSLLGVPPYISPEPRLLAGIAEKHDYNWEYVTVDEYRINGLPRAEKILVHGGVTVPGTYLSAEPMDKEEAEKIARAPGETFLGGPLARYSKVDGYNHYSKKDLAAYFNDFIQEESRDRWSTPREREEWLKKGAKVVQKHPMFPDPLIAETGMYRGCPRYFTGGCSFCSEPDYGKPVFREQEDIIGEIELLYDSGLRNFRLGGQSCTISYKGERIGKKEVPIPRPDEIEKLFSGIWDSCPDHKVLHLDNANPAVISKYPLKSREILETLTRYTTAGNILALGIESADLDVIEKNNLNARPEQVMKAVELINEIGREKGRNGMPKLLPGINFLVGLKGETVETFEKNLRFLKKLRKKNLWIRRINIRQVLSRENEFETKHVQEFREFKENVRREIDRPLLKEMFPLGTVLRDVYMEEREGEKTFGRQVGTYPLLVGVDYQLKLGDYYNIAVTGYGYRSITGVQHPIKIKDATYKQLQALPNIGKKAAGKIFRKKPKDMRELEKILDSADLDIEKYLSFE</sequence>
<reference evidence="2 3" key="1">
    <citation type="journal article" date="2016" name="Sci. Rep.">
        <title>Metabolic traits of an uncultured archaeal lineage -MSBL1- from brine pools of the Red Sea.</title>
        <authorList>
            <person name="Mwirichia R."/>
            <person name="Alam I."/>
            <person name="Rashid M."/>
            <person name="Vinu M."/>
            <person name="Ba-Alawi W."/>
            <person name="Anthony Kamau A."/>
            <person name="Kamanda Ngugi D."/>
            <person name="Goker M."/>
            <person name="Klenk H.P."/>
            <person name="Bajic V."/>
            <person name="Stingl U."/>
        </authorList>
    </citation>
    <scope>NUCLEOTIDE SEQUENCE [LARGE SCALE GENOMIC DNA]</scope>
    <source>
        <strain evidence="2">SCGC-AAA382C18</strain>
    </source>
</reference>
<dbReference type="InterPro" id="IPR023404">
    <property type="entry name" value="rSAM_horseshoe"/>
</dbReference>
<dbReference type="SMART" id="SM00729">
    <property type="entry name" value="Elp3"/>
    <property type="match status" value="1"/>
</dbReference>
<name>A0A133VK56_9EURY</name>
<dbReference type="EMBL" id="LHYF01000021">
    <property type="protein sequence ID" value="KXB06838.1"/>
    <property type="molecule type" value="Genomic_DNA"/>
</dbReference>
<dbReference type="InterPro" id="IPR006638">
    <property type="entry name" value="Elp3/MiaA/NifB-like_rSAM"/>
</dbReference>
<dbReference type="InterPro" id="IPR007197">
    <property type="entry name" value="rSAM"/>
</dbReference>
<evidence type="ECO:0000259" key="1">
    <source>
        <dbReference type="PROSITE" id="PS51918"/>
    </source>
</evidence>
<dbReference type="AlphaFoldDB" id="A0A133VK56"/>
<dbReference type="SFLD" id="SFLDS00029">
    <property type="entry name" value="Radical_SAM"/>
    <property type="match status" value="1"/>
</dbReference>
<feature type="domain" description="Radical SAM core" evidence="1">
    <location>
        <begin position="167"/>
        <end position="429"/>
    </location>
</feature>
<dbReference type="PROSITE" id="PS51918">
    <property type="entry name" value="RADICAL_SAM"/>
    <property type="match status" value="1"/>
</dbReference>
<dbReference type="PANTHER" id="PTHR43324">
    <property type="match status" value="1"/>
</dbReference>
<gene>
    <name evidence="2" type="ORF">AKJ52_01465</name>
</gene>
<dbReference type="PANTHER" id="PTHR43324:SF1">
    <property type="entry name" value="RADICAL SAM CORE DOMAIN-CONTAINING PROTEIN"/>
    <property type="match status" value="1"/>
</dbReference>
<evidence type="ECO:0000313" key="2">
    <source>
        <dbReference type="EMBL" id="KXB06838.1"/>
    </source>
</evidence>
<organism evidence="2 3">
    <name type="scientific">candidate division MSBL1 archaeon SCGC-AAA382C18</name>
    <dbReference type="NCBI Taxonomy" id="1698281"/>
    <lineage>
        <taxon>Archaea</taxon>
        <taxon>Methanobacteriati</taxon>
        <taxon>Methanobacteriota</taxon>
        <taxon>candidate division MSBL1</taxon>
    </lineage>
</organism>
<protein>
    <recommendedName>
        <fullName evidence="1">Radical SAM core domain-containing protein</fullName>
    </recommendedName>
</protein>
<dbReference type="InterPro" id="IPR058240">
    <property type="entry name" value="rSAM_sf"/>
</dbReference>